<dbReference type="InterPro" id="IPR001789">
    <property type="entry name" value="Sig_transdc_resp-reg_receiver"/>
</dbReference>
<dbReference type="PROSITE" id="PS51755">
    <property type="entry name" value="OMPR_PHOB"/>
    <property type="match status" value="1"/>
</dbReference>
<evidence type="ECO:0000259" key="5">
    <source>
        <dbReference type="PROSITE" id="PS51755"/>
    </source>
</evidence>
<dbReference type="PROSITE" id="PS50110">
    <property type="entry name" value="RESPONSE_REGULATORY"/>
    <property type="match status" value="1"/>
</dbReference>
<dbReference type="InterPro" id="IPR039420">
    <property type="entry name" value="WalR-like"/>
</dbReference>
<keyword evidence="1" id="KW-0597">Phosphoprotein</keyword>
<feature type="domain" description="OmpR/PhoB-type" evidence="5">
    <location>
        <begin position="129"/>
        <end position="224"/>
    </location>
</feature>
<dbReference type="PANTHER" id="PTHR48111:SF40">
    <property type="entry name" value="PHOSPHATE REGULON TRANSCRIPTIONAL REGULATORY PROTEIN PHOB"/>
    <property type="match status" value="1"/>
</dbReference>
<gene>
    <name evidence="6" type="ORF">UFOPK3752_01831</name>
    <name evidence="7" type="ORF">UFOPK4150_01540</name>
</gene>
<evidence type="ECO:0000256" key="1">
    <source>
        <dbReference type="ARBA" id="ARBA00022553"/>
    </source>
</evidence>
<dbReference type="CDD" id="cd00383">
    <property type="entry name" value="trans_reg_C"/>
    <property type="match status" value="1"/>
</dbReference>
<dbReference type="PANTHER" id="PTHR48111">
    <property type="entry name" value="REGULATOR OF RPOS"/>
    <property type="match status" value="1"/>
</dbReference>
<protein>
    <submittedName>
        <fullName evidence="7">Unannotated protein</fullName>
    </submittedName>
</protein>
<proteinExistence type="predicted"/>
<evidence type="ECO:0000313" key="6">
    <source>
        <dbReference type="EMBL" id="CAB4953770.1"/>
    </source>
</evidence>
<dbReference type="InterPro" id="IPR011006">
    <property type="entry name" value="CheY-like_superfamily"/>
</dbReference>
<dbReference type="Pfam" id="PF00072">
    <property type="entry name" value="Response_reg"/>
    <property type="match status" value="1"/>
</dbReference>
<accession>A0A6J7S3Q8</accession>
<reference evidence="7" key="1">
    <citation type="submission" date="2020-05" db="EMBL/GenBank/DDBJ databases">
        <authorList>
            <person name="Chiriac C."/>
            <person name="Salcher M."/>
            <person name="Ghai R."/>
            <person name="Kavagutti S V."/>
        </authorList>
    </citation>
    <scope>NUCLEOTIDE SEQUENCE</scope>
</reference>
<organism evidence="7">
    <name type="scientific">freshwater metagenome</name>
    <dbReference type="NCBI Taxonomy" id="449393"/>
    <lineage>
        <taxon>unclassified sequences</taxon>
        <taxon>metagenomes</taxon>
        <taxon>ecological metagenomes</taxon>
    </lineage>
</organism>
<dbReference type="GO" id="GO:0032993">
    <property type="term" value="C:protein-DNA complex"/>
    <property type="evidence" value="ECO:0007669"/>
    <property type="project" value="TreeGrafter"/>
</dbReference>
<dbReference type="EMBL" id="CAFBPU010000032">
    <property type="protein sequence ID" value="CAB5035743.1"/>
    <property type="molecule type" value="Genomic_DNA"/>
</dbReference>
<evidence type="ECO:0000313" key="7">
    <source>
        <dbReference type="EMBL" id="CAB5035743.1"/>
    </source>
</evidence>
<dbReference type="InterPro" id="IPR001867">
    <property type="entry name" value="OmpR/PhoB-type_DNA-bd"/>
</dbReference>
<dbReference type="Gene3D" id="6.10.250.690">
    <property type="match status" value="1"/>
</dbReference>
<feature type="domain" description="Response regulatory" evidence="4">
    <location>
        <begin position="2"/>
        <end position="116"/>
    </location>
</feature>
<dbReference type="SUPFAM" id="SSF52172">
    <property type="entry name" value="CheY-like"/>
    <property type="match status" value="1"/>
</dbReference>
<dbReference type="InterPro" id="IPR036388">
    <property type="entry name" value="WH-like_DNA-bd_sf"/>
</dbReference>
<evidence type="ECO:0000256" key="3">
    <source>
        <dbReference type="ARBA" id="ARBA00023125"/>
    </source>
</evidence>
<dbReference type="Gene3D" id="1.10.10.10">
    <property type="entry name" value="Winged helix-like DNA-binding domain superfamily/Winged helix DNA-binding domain"/>
    <property type="match status" value="1"/>
</dbReference>
<dbReference type="GO" id="GO:0000976">
    <property type="term" value="F:transcription cis-regulatory region binding"/>
    <property type="evidence" value="ECO:0007669"/>
    <property type="project" value="TreeGrafter"/>
</dbReference>
<dbReference type="GO" id="GO:0000156">
    <property type="term" value="F:phosphorelay response regulator activity"/>
    <property type="evidence" value="ECO:0007669"/>
    <property type="project" value="TreeGrafter"/>
</dbReference>
<dbReference type="Pfam" id="PF00486">
    <property type="entry name" value="Trans_reg_C"/>
    <property type="match status" value="1"/>
</dbReference>
<keyword evidence="2" id="KW-0902">Two-component regulatory system</keyword>
<dbReference type="InterPro" id="IPR016032">
    <property type="entry name" value="Sig_transdc_resp-reg_C-effctor"/>
</dbReference>
<dbReference type="GO" id="GO:0006355">
    <property type="term" value="P:regulation of DNA-templated transcription"/>
    <property type="evidence" value="ECO:0007669"/>
    <property type="project" value="InterPro"/>
</dbReference>
<dbReference type="SUPFAM" id="SSF46894">
    <property type="entry name" value="C-terminal effector domain of the bipartite response regulators"/>
    <property type="match status" value="1"/>
</dbReference>
<evidence type="ECO:0000259" key="4">
    <source>
        <dbReference type="PROSITE" id="PS50110"/>
    </source>
</evidence>
<sequence length="225" mass="24295">MLILLVEDDAAVAASSIDGLRSLGFVTVHVTTGAAALASVTSTSPPDVVLLDLGLPDMDGQEVCRRIRAASEVPVIIVSARGDEADRVIALELGADDYLVKPFGMRELAARIRAVLRRTQTPAPQPQASAIQEVGRLRIDRRAQRVHLGDEEIALTAKEFDVLAFLADDPGAVRRRTEILEHVWEGHWYGATKTIDAHVAAIRKKLGDPAWVEAVRGVGFRLGSP</sequence>
<dbReference type="GO" id="GO:0005829">
    <property type="term" value="C:cytosol"/>
    <property type="evidence" value="ECO:0007669"/>
    <property type="project" value="TreeGrafter"/>
</dbReference>
<evidence type="ECO:0000256" key="2">
    <source>
        <dbReference type="ARBA" id="ARBA00023012"/>
    </source>
</evidence>
<dbReference type="AlphaFoldDB" id="A0A6J7S3Q8"/>
<dbReference type="EMBL" id="CAFBND010000095">
    <property type="protein sequence ID" value="CAB4953770.1"/>
    <property type="molecule type" value="Genomic_DNA"/>
</dbReference>
<dbReference type="SMART" id="SM00862">
    <property type="entry name" value="Trans_reg_C"/>
    <property type="match status" value="1"/>
</dbReference>
<name>A0A6J7S3Q8_9ZZZZ</name>
<dbReference type="Gene3D" id="3.40.50.2300">
    <property type="match status" value="1"/>
</dbReference>
<keyword evidence="3" id="KW-0238">DNA-binding</keyword>
<dbReference type="SMART" id="SM00448">
    <property type="entry name" value="REC"/>
    <property type="match status" value="1"/>
</dbReference>